<dbReference type="InterPro" id="IPR053264">
    <property type="entry name" value="Lipoate-ligase_2_inactive"/>
</dbReference>
<gene>
    <name evidence="1" type="ORF">FPE_LOCUS8488</name>
</gene>
<keyword evidence="2" id="KW-1185">Reference proteome</keyword>
<accession>A0AAD1Z2D4</accession>
<sequence length="126" mass="14696">MSDSREDSPDWLRSFQVENEEELLCAGLRMHIRLLYGNMWNFLKFTLFYKMKFLLYEGLLEEGDNVIVDQGTMFVTFTCNKDAVPGLQSYPRPIMSWSSLVYQKVFQRILGILAFVRMVCVATCSL</sequence>
<organism evidence="1 2">
    <name type="scientific">Fraxinus pennsylvanica</name>
    <dbReference type="NCBI Taxonomy" id="56036"/>
    <lineage>
        <taxon>Eukaryota</taxon>
        <taxon>Viridiplantae</taxon>
        <taxon>Streptophyta</taxon>
        <taxon>Embryophyta</taxon>
        <taxon>Tracheophyta</taxon>
        <taxon>Spermatophyta</taxon>
        <taxon>Magnoliopsida</taxon>
        <taxon>eudicotyledons</taxon>
        <taxon>Gunneridae</taxon>
        <taxon>Pentapetalae</taxon>
        <taxon>asterids</taxon>
        <taxon>lamiids</taxon>
        <taxon>Lamiales</taxon>
        <taxon>Oleaceae</taxon>
        <taxon>Oleeae</taxon>
        <taxon>Fraxinus</taxon>
    </lineage>
</organism>
<dbReference type="PANTHER" id="PTHR43506:SF1">
    <property type="entry name" value="BPL_LPL CATALYTIC DOMAIN-CONTAINING PROTEIN"/>
    <property type="match status" value="1"/>
</dbReference>
<proteinExistence type="predicted"/>
<dbReference type="EMBL" id="OU503040">
    <property type="protein sequence ID" value="CAI9761058.1"/>
    <property type="molecule type" value="Genomic_DNA"/>
</dbReference>
<name>A0AAD1Z2D4_9LAMI</name>
<dbReference type="PANTHER" id="PTHR43506">
    <property type="entry name" value="BIOTIN/LIPOATE A/B PROTEIN LIGASE FAMILY"/>
    <property type="match status" value="1"/>
</dbReference>
<reference evidence="1" key="1">
    <citation type="submission" date="2023-05" db="EMBL/GenBank/DDBJ databases">
        <authorList>
            <person name="Huff M."/>
        </authorList>
    </citation>
    <scope>NUCLEOTIDE SEQUENCE</scope>
</reference>
<evidence type="ECO:0000313" key="2">
    <source>
        <dbReference type="Proteomes" id="UP000834106"/>
    </source>
</evidence>
<protein>
    <submittedName>
        <fullName evidence="1">Uncharacterized protein</fullName>
    </submittedName>
</protein>
<dbReference type="AlphaFoldDB" id="A0AAD1Z2D4"/>
<evidence type="ECO:0000313" key="1">
    <source>
        <dbReference type="EMBL" id="CAI9761058.1"/>
    </source>
</evidence>
<dbReference type="Proteomes" id="UP000834106">
    <property type="component" value="Chromosome 5"/>
</dbReference>